<feature type="non-terminal residue" evidence="1">
    <location>
        <position position="1"/>
    </location>
</feature>
<dbReference type="Gene3D" id="3.40.50.450">
    <property type="match status" value="1"/>
</dbReference>
<name>A0A0F8YSC9_9ZZZZ</name>
<gene>
    <name evidence="1" type="ORF">LCGC14_2784310</name>
</gene>
<accession>A0A0F8YSC9</accession>
<organism evidence="1">
    <name type="scientific">marine sediment metagenome</name>
    <dbReference type="NCBI Taxonomy" id="412755"/>
    <lineage>
        <taxon>unclassified sequences</taxon>
        <taxon>metagenomes</taxon>
        <taxon>ecological metagenomes</taxon>
    </lineage>
</organism>
<comment type="caution">
    <text evidence="1">The sequence shown here is derived from an EMBL/GenBank/DDBJ whole genome shotgun (WGS) entry which is preliminary data.</text>
</comment>
<reference evidence="1" key="1">
    <citation type="journal article" date="2015" name="Nature">
        <title>Complex archaea that bridge the gap between prokaryotes and eukaryotes.</title>
        <authorList>
            <person name="Spang A."/>
            <person name="Saw J.H."/>
            <person name="Jorgensen S.L."/>
            <person name="Zaremba-Niedzwiedzka K."/>
            <person name="Martijn J."/>
            <person name="Lind A.E."/>
            <person name="van Eijk R."/>
            <person name="Schleper C."/>
            <person name="Guy L."/>
            <person name="Ettema T.J."/>
        </authorList>
    </citation>
    <scope>NUCLEOTIDE SEQUENCE</scope>
</reference>
<proteinExistence type="predicted"/>
<evidence type="ECO:0000313" key="1">
    <source>
        <dbReference type="EMBL" id="KKK84342.1"/>
    </source>
</evidence>
<dbReference type="AlphaFoldDB" id="A0A0F8YSC9"/>
<sequence length="66" mass="7334">SVNANVFYELGYAHATGKPTILLADPSEVEQLPFDVSGRRCIFYDDSIGGKPKVDTELRRHLESLP</sequence>
<dbReference type="EMBL" id="LAZR01051820">
    <property type="protein sequence ID" value="KKK84342.1"/>
    <property type="molecule type" value="Genomic_DNA"/>
</dbReference>
<protein>
    <submittedName>
        <fullName evidence="1">Uncharacterized protein</fullName>
    </submittedName>
</protein>